<dbReference type="Proteomes" id="UP001596958">
    <property type="component" value="Unassembled WGS sequence"/>
</dbReference>
<accession>A0ABW2YYL8</accession>
<organism evidence="2 3">
    <name type="scientific">Mucilaginibacter calamicampi</name>
    <dbReference type="NCBI Taxonomy" id="1302352"/>
    <lineage>
        <taxon>Bacteria</taxon>
        <taxon>Pseudomonadati</taxon>
        <taxon>Bacteroidota</taxon>
        <taxon>Sphingobacteriia</taxon>
        <taxon>Sphingobacteriales</taxon>
        <taxon>Sphingobacteriaceae</taxon>
        <taxon>Mucilaginibacter</taxon>
    </lineage>
</organism>
<name>A0ABW2YYL8_9SPHI</name>
<evidence type="ECO:0000313" key="2">
    <source>
        <dbReference type="EMBL" id="MFD0751597.1"/>
    </source>
</evidence>
<dbReference type="RefSeq" id="WP_377101883.1">
    <property type="nucleotide sequence ID" value="NZ_JBHTHU010000021.1"/>
</dbReference>
<proteinExistence type="predicted"/>
<keyword evidence="3" id="KW-1185">Reference proteome</keyword>
<sequence length="49" mass="5104">MAALVNKTKSVSRSASGENEMRMRGCAQAKASGTLRLQVDEAAGYDAAT</sequence>
<reference evidence="3" key="1">
    <citation type="journal article" date="2019" name="Int. J. Syst. Evol. Microbiol.">
        <title>The Global Catalogue of Microorganisms (GCM) 10K type strain sequencing project: providing services to taxonomists for standard genome sequencing and annotation.</title>
        <authorList>
            <consortium name="The Broad Institute Genomics Platform"/>
            <consortium name="The Broad Institute Genome Sequencing Center for Infectious Disease"/>
            <person name="Wu L."/>
            <person name="Ma J."/>
        </authorList>
    </citation>
    <scope>NUCLEOTIDE SEQUENCE [LARGE SCALE GENOMIC DNA]</scope>
    <source>
        <strain evidence="3">CCUG 63418</strain>
    </source>
</reference>
<protein>
    <submittedName>
        <fullName evidence="2">Uncharacterized protein</fullName>
    </submittedName>
</protein>
<comment type="caution">
    <text evidence="2">The sequence shown here is derived from an EMBL/GenBank/DDBJ whole genome shotgun (WGS) entry which is preliminary data.</text>
</comment>
<gene>
    <name evidence="2" type="ORF">ACFQZS_15700</name>
</gene>
<feature type="compositionally biased region" description="Polar residues" evidence="1">
    <location>
        <begin position="7"/>
        <end position="17"/>
    </location>
</feature>
<dbReference type="EMBL" id="JBHTHU010000021">
    <property type="protein sequence ID" value="MFD0751597.1"/>
    <property type="molecule type" value="Genomic_DNA"/>
</dbReference>
<feature type="region of interest" description="Disordered" evidence="1">
    <location>
        <begin position="1"/>
        <end position="24"/>
    </location>
</feature>
<evidence type="ECO:0000313" key="3">
    <source>
        <dbReference type="Proteomes" id="UP001596958"/>
    </source>
</evidence>
<evidence type="ECO:0000256" key="1">
    <source>
        <dbReference type="SAM" id="MobiDB-lite"/>
    </source>
</evidence>